<protein>
    <submittedName>
        <fullName evidence="1">Uncharacterized protein</fullName>
    </submittedName>
</protein>
<keyword evidence="2" id="KW-1185">Reference proteome</keyword>
<evidence type="ECO:0000313" key="2">
    <source>
        <dbReference type="Proteomes" id="UP000531216"/>
    </source>
</evidence>
<dbReference type="EMBL" id="JACIDO010000001">
    <property type="protein sequence ID" value="MBB3934289.1"/>
    <property type="molecule type" value="Genomic_DNA"/>
</dbReference>
<evidence type="ECO:0000313" key="1">
    <source>
        <dbReference type="EMBL" id="MBB3934289.1"/>
    </source>
</evidence>
<gene>
    <name evidence="1" type="ORF">GGR05_000400</name>
</gene>
<dbReference type="AlphaFoldDB" id="A0A7W6FSL8"/>
<sequence>MASAAPLASFPGWAGPVVRAKRRTGCTDGQFNPPRSLDGASEILEARQRAESLRLIAEAREMGKAHGGVWFQLTMKALEYDLQIGHTPDLADNIPMLLTRFGEACDAFSSNVSAVFGPEGRNAGFAYWTAARGEYAARVVFLIDRLLHEVGKVIGQEAIPADLFEDMDTIVMAFVFPDYGVDPKDDAWRQAVTERFDAVRAHLRAVEATP</sequence>
<dbReference type="Proteomes" id="UP000531216">
    <property type="component" value="Unassembled WGS sequence"/>
</dbReference>
<reference evidence="1 2" key="1">
    <citation type="submission" date="2020-08" db="EMBL/GenBank/DDBJ databases">
        <title>Genomic Encyclopedia of Type Strains, Phase IV (KMG-IV): sequencing the most valuable type-strain genomes for metagenomic binning, comparative biology and taxonomic classification.</title>
        <authorList>
            <person name="Goeker M."/>
        </authorList>
    </citation>
    <scope>NUCLEOTIDE SEQUENCE [LARGE SCALE GENOMIC DNA]</scope>
    <source>
        <strain evidence="1 2">DSM 25024</strain>
    </source>
</reference>
<proteinExistence type="predicted"/>
<name>A0A7W6FSL8_9HYPH</name>
<comment type="caution">
    <text evidence="1">The sequence shown here is derived from an EMBL/GenBank/DDBJ whole genome shotgun (WGS) entry which is preliminary data.</text>
</comment>
<dbReference type="OrthoDB" id="7914676at2"/>
<organism evidence="1 2">
    <name type="scientific">Aureimonas phyllosphaerae</name>
    <dbReference type="NCBI Taxonomy" id="1166078"/>
    <lineage>
        <taxon>Bacteria</taxon>
        <taxon>Pseudomonadati</taxon>
        <taxon>Pseudomonadota</taxon>
        <taxon>Alphaproteobacteria</taxon>
        <taxon>Hyphomicrobiales</taxon>
        <taxon>Aurantimonadaceae</taxon>
        <taxon>Aureimonas</taxon>
    </lineage>
</organism>
<accession>A0A7W6FSL8</accession>
<dbReference type="RefSeq" id="WP_139224553.1">
    <property type="nucleotide sequence ID" value="NZ_FOOA01000001.1"/>
</dbReference>